<dbReference type="Pfam" id="PF04055">
    <property type="entry name" value="Radical_SAM"/>
    <property type="match status" value="1"/>
</dbReference>
<dbReference type="InterPro" id="IPR023404">
    <property type="entry name" value="rSAM_horseshoe"/>
</dbReference>
<dbReference type="PANTHER" id="PTHR43409">
    <property type="entry name" value="ANAEROBIC MAGNESIUM-PROTOPORPHYRIN IX MONOMETHYL ESTER CYCLASE-RELATED"/>
    <property type="match status" value="1"/>
</dbReference>
<dbReference type="EMBL" id="DTGT01000257">
    <property type="protein sequence ID" value="HGH61273.1"/>
    <property type="molecule type" value="Genomic_DNA"/>
</dbReference>
<name>A0A7C4EVF6_9BACT</name>
<dbReference type="InterPro" id="IPR034466">
    <property type="entry name" value="Methyltransferase_Class_B"/>
</dbReference>
<evidence type="ECO:0000259" key="7">
    <source>
        <dbReference type="PROSITE" id="PS51918"/>
    </source>
</evidence>
<dbReference type="InterPro" id="IPR058240">
    <property type="entry name" value="rSAM_sf"/>
</dbReference>
<evidence type="ECO:0000259" key="6">
    <source>
        <dbReference type="PROSITE" id="PS51332"/>
    </source>
</evidence>
<dbReference type="GO" id="GO:0046872">
    <property type="term" value="F:metal ion binding"/>
    <property type="evidence" value="ECO:0007669"/>
    <property type="project" value="UniProtKB-KW"/>
</dbReference>
<keyword evidence="4" id="KW-0408">Iron</keyword>
<dbReference type="InterPro" id="IPR006158">
    <property type="entry name" value="Cobalamin-bd"/>
</dbReference>
<dbReference type="SFLD" id="SFLDG01123">
    <property type="entry name" value="methyltransferase_(Class_B)"/>
    <property type="match status" value="1"/>
</dbReference>
<dbReference type="SFLD" id="SFLDG01082">
    <property type="entry name" value="B12-binding_domain_containing"/>
    <property type="match status" value="1"/>
</dbReference>
<sequence length="542" mass="61398">MPRRVPLLAMTKAHLAPFRAKRRSLVTTFENDYKNHEHGMRVLLINSNRKSDVLAAPPIGLCYVATATQRAGHDVAVVDLCFQRRPIERVRRVVSEFKPEVLGVSIRNIDNCNMLHPRSYLEEIKAMLNEIRTFTDACIVVGGSGASIYPKGVLEYLEADYIVVSEGEEAFPRLLEHIESGICPEQAPGVGFKRDGQCILNPPALTRFGCTRADVGRWIDLRPYQAMGSSYTIQSRRGCRNKCIYCTYNQLLEGQALRLRDPRDVVDEIEEAISRYRPRSFEFVDSVFNDPLDHCGQVLEEIIRRPWKASFTAMGVSPRGLDAGFLQLMQRAGFNSFWVTPESASATMIRNYRKGFTLDDIVAAADAIRATKFTVLWDFLIGGPGETNHTLQETLDFILRDLVRDTRPPYYTINFFLGVRVYPGTTLWDVAMNQGFLSPKSDPLQQLWYVSPSLDLDQALAQMVEAARSCPEIISGIDEKYLELSGIARVLGKFFTVPKLYWRLMYAGNKMARKAALRISFDQRRIVNDIKRQLASQGYSLP</sequence>
<dbReference type="GO" id="GO:0005829">
    <property type="term" value="C:cytosol"/>
    <property type="evidence" value="ECO:0007669"/>
    <property type="project" value="TreeGrafter"/>
</dbReference>
<dbReference type="SUPFAM" id="SSF102114">
    <property type="entry name" value="Radical SAM enzymes"/>
    <property type="match status" value="1"/>
</dbReference>
<dbReference type="GO" id="GO:0003824">
    <property type="term" value="F:catalytic activity"/>
    <property type="evidence" value="ECO:0007669"/>
    <property type="project" value="InterPro"/>
</dbReference>
<dbReference type="PANTHER" id="PTHR43409:SF16">
    <property type="entry name" value="SLR0320 PROTEIN"/>
    <property type="match status" value="1"/>
</dbReference>
<dbReference type="Gene3D" id="3.40.50.280">
    <property type="entry name" value="Cobalamin-binding domain"/>
    <property type="match status" value="1"/>
</dbReference>
<evidence type="ECO:0000256" key="3">
    <source>
        <dbReference type="ARBA" id="ARBA00022723"/>
    </source>
</evidence>
<dbReference type="InterPro" id="IPR051198">
    <property type="entry name" value="BchE-like"/>
</dbReference>
<dbReference type="CDD" id="cd01335">
    <property type="entry name" value="Radical_SAM"/>
    <property type="match status" value="1"/>
</dbReference>
<dbReference type="PROSITE" id="PS51332">
    <property type="entry name" value="B12_BINDING"/>
    <property type="match status" value="1"/>
</dbReference>
<evidence type="ECO:0000256" key="1">
    <source>
        <dbReference type="ARBA" id="ARBA00001966"/>
    </source>
</evidence>
<gene>
    <name evidence="8" type="ORF">ENV54_08250</name>
</gene>
<keyword evidence="3" id="KW-0479">Metal-binding</keyword>
<evidence type="ECO:0000313" key="8">
    <source>
        <dbReference type="EMBL" id="HGH61273.1"/>
    </source>
</evidence>
<comment type="cofactor">
    <cofactor evidence="1">
        <name>[4Fe-4S] cluster</name>
        <dbReference type="ChEBI" id="CHEBI:49883"/>
    </cofactor>
</comment>
<evidence type="ECO:0000256" key="5">
    <source>
        <dbReference type="ARBA" id="ARBA00023014"/>
    </source>
</evidence>
<dbReference type="GO" id="GO:0031419">
    <property type="term" value="F:cobalamin binding"/>
    <property type="evidence" value="ECO:0007669"/>
    <property type="project" value="InterPro"/>
</dbReference>
<proteinExistence type="predicted"/>
<dbReference type="AlphaFoldDB" id="A0A7C4EVF6"/>
<evidence type="ECO:0000256" key="2">
    <source>
        <dbReference type="ARBA" id="ARBA00022691"/>
    </source>
</evidence>
<dbReference type="SFLD" id="SFLDS00029">
    <property type="entry name" value="Radical_SAM"/>
    <property type="match status" value="1"/>
</dbReference>
<reference evidence="8" key="1">
    <citation type="journal article" date="2020" name="mSystems">
        <title>Genome- and Community-Level Interaction Insights into Carbon Utilization and Element Cycling Functions of Hydrothermarchaeota in Hydrothermal Sediment.</title>
        <authorList>
            <person name="Zhou Z."/>
            <person name="Liu Y."/>
            <person name="Xu W."/>
            <person name="Pan J."/>
            <person name="Luo Z.H."/>
            <person name="Li M."/>
        </authorList>
    </citation>
    <scope>NUCLEOTIDE SEQUENCE [LARGE SCALE GENOMIC DNA]</scope>
    <source>
        <strain evidence="8">SpSt-769</strain>
    </source>
</reference>
<dbReference type="InterPro" id="IPR007197">
    <property type="entry name" value="rSAM"/>
</dbReference>
<feature type="domain" description="B12-binding" evidence="6">
    <location>
        <begin position="41"/>
        <end position="185"/>
    </location>
</feature>
<protein>
    <submittedName>
        <fullName evidence="8">Radical SAM protein</fullName>
    </submittedName>
</protein>
<keyword evidence="5" id="KW-0411">Iron-sulfur</keyword>
<dbReference type="InterPro" id="IPR006638">
    <property type="entry name" value="Elp3/MiaA/NifB-like_rSAM"/>
</dbReference>
<comment type="caution">
    <text evidence="8">The sequence shown here is derived from an EMBL/GenBank/DDBJ whole genome shotgun (WGS) entry which is preliminary data.</text>
</comment>
<dbReference type="SMART" id="SM00729">
    <property type="entry name" value="Elp3"/>
    <property type="match status" value="1"/>
</dbReference>
<dbReference type="CDD" id="cd02068">
    <property type="entry name" value="radical_SAM_B12_BD"/>
    <property type="match status" value="1"/>
</dbReference>
<dbReference type="PROSITE" id="PS51918">
    <property type="entry name" value="RADICAL_SAM"/>
    <property type="match status" value="1"/>
</dbReference>
<accession>A0A7C4EVF6</accession>
<dbReference type="GO" id="GO:0051539">
    <property type="term" value="F:4 iron, 4 sulfur cluster binding"/>
    <property type="evidence" value="ECO:0007669"/>
    <property type="project" value="UniProtKB-KW"/>
</dbReference>
<dbReference type="Gene3D" id="3.80.30.20">
    <property type="entry name" value="tm_1862 like domain"/>
    <property type="match status" value="1"/>
</dbReference>
<evidence type="ECO:0000256" key="4">
    <source>
        <dbReference type="ARBA" id="ARBA00023004"/>
    </source>
</evidence>
<feature type="domain" description="Radical SAM core" evidence="7">
    <location>
        <begin position="225"/>
        <end position="468"/>
    </location>
</feature>
<keyword evidence="2" id="KW-0949">S-adenosyl-L-methionine</keyword>
<organism evidence="8">
    <name type="scientific">Desulfomonile tiedjei</name>
    <dbReference type="NCBI Taxonomy" id="2358"/>
    <lineage>
        <taxon>Bacteria</taxon>
        <taxon>Pseudomonadati</taxon>
        <taxon>Thermodesulfobacteriota</taxon>
        <taxon>Desulfomonilia</taxon>
        <taxon>Desulfomonilales</taxon>
        <taxon>Desulfomonilaceae</taxon>
        <taxon>Desulfomonile</taxon>
    </lineage>
</organism>
<dbReference type="Pfam" id="PF02310">
    <property type="entry name" value="B12-binding"/>
    <property type="match status" value="1"/>
</dbReference>